<dbReference type="EMBL" id="CADIKM010000001">
    <property type="protein sequence ID" value="CAB3777254.1"/>
    <property type="molecule type" value="Genomic_DNA"/>
</dbReference>
<dbReference type="RefSeq" id="WP_175102865.1">
    <property type="nucleotide sequence ID" value="NZ_CADIKM010000001.1"/>
</dbReference>
<evidence type="ECO:0000313" key="1">
    <source>
        <dbReference type="EMBL" id="CAB3777254.1"/>
    </source>
</evidence>
<name>A0A6S7B3Z6_9BURK</name>
<dbReference type="AlphaFoldDB" id="A0A6S7B3Z6"/>
<accession>A0A6S7B3Z6</accession>
<organism evidence="1 2">
    <name type="scientific">Pararobbsia alpina</name>
    <dbReference type="NCBI Taxonomy" id="621374"/>
    <lineage>
        <taxon>Bacteria</taxon>
        <taxon>Pseudomonadati</taxon>
        <taxon>Pseudomonadota</taxon>
        <taxon>Betaproteobacteria</taxon>
        <taxon>Burkholderiales</taxon>
        <taxon>Burkholderiaceae</taxon>
        <taxon>Pararobbsia</taxon>
    </lineage>
</organism>
<dbReference type="Proteomes" id="UP000494115">
    <property type="component" value="Unassembled WGS sequence"/>
</dbReference>
<sequence length="595" mass="63074">MGSPGLLAIVTPAEFRKRTSLRLSSRSGTTLALDKAYDDYYSTRSEENRKALYAQLSAYRKAHGGSWNKCDRNAVSGGLLEYLHNTTYSGALSPAAAAALDKKVAANIRDVEIPHARYGVLYLLGNVRLEMDPVGMAIEGAGLIGGAIGAGVTTHFNELGSATKGTRAALTVKGQGVSAPRLAWMGAKAVDALGKDGIESAVAAATKPAAAPAPAVSFESTVANALPLTATALRIASLGLSTQWNKNKYLGAVAYVGAAAVAVPATALAAVGDAGFVLWEKLKKAFDKLSQILMTAWRARYDLSIAEKLGMLLKKGVVIAIDLIMKNAVPFLSGAVDIGTGVVRTISEACTRIASWNDRRHIRIRSGHPEEIANSIEHEMTLGVCGGLGAILKGASSVALSVFLPGLGSLVSAVISAVEWLVKLFSRLAEQFAIERFLEQARKYYEDEVKRSTLVDGVRQPNTEPGSLITNDKKFADFFREGCNASPLIPMLTLNAGLGGSLWTMIELFDTNGAQSTTLHRGRKEFDIGGDYFSRLKYYSVNYMKKSGFKIMPMATGDKGVAGFLTHAQGTQKTGPRSHVAPASWGGRAVSALAG</sequence>
<reference evidence="1 2" key="1">
    <citation type="submission" date="2020-04" db="EMBL/GenBank/DDBJ databases">
        <authorList>
            <person name="De Canck E."/>
        </authorList>
    </citation>
    <scope>NUCLEOTIDE SEQUENCE [LARGE SCALE GENOMIC DNA]</scope>
    <source>
        <strain evidence="1 2">LMG 28138</strain>
    </source>
</reference>
<keyword evidence="2" id="KW-1185">Reference proteome</keyword>
<evidence type="ECO:0000313" key="2">
    <source>
        <dbReference type="Proteomes" id="UP000494115"/>
    </source>
</evidence>
<protein>
    <submittedName>
        <fullName evidence="1">Uncharacterized protein</fullName>
    </submittedName>
</protein>
<proteinExistence type="predicted"/>
<gene>
    <name evidence="1" type="ORF">LMG28138_00329</name>
</gene>